<protein>
    <submittedName>
        <fullName evidence="1">Uncharacterized protein</fullName>
    </submittedName>
</protein>
<sequence length="96" mass="10937">MWILSTNSKGFTSLQALSNLHYLFSGFMDYFWSCKLNISNFGPTNMSSALLTIKCLEWCCLNTGMVTVIGRKFYQWDEMCGFGKAIDNNPYCVMSV</sequence>
<evidence type="ECO:0000313" key="1">
    <source>
        <dbReference type="EMBL" id="GEY65750.1"/>
    </source>
</evidence>
<dbReference type="EMBL" id="BKCJ010197581">
    <property type="protein sequence ID" value="GEY65750.1"/>
    <property type="molecule type" value="Genomic_DNA"/>
</dbReference>
<organism evidence="1">
    <name type="scientific">Tanacetum cinerariifolium</name>
    <name type="common">Dalmatian daisy</name>
    <name type="synonym">Chrysanthemum cinerariifolium</name>
    <dbReference type="NCBI Taxonomy" id="118510"/>
    <lineage>
        <taxon>Eukaryota</taxon>
        <taxon>Viridiplantae</taxon>
        <taxon>Streptophyta</taxon>
        <taxon>Embryophyta</taxon>
        <taxon>Tracheophyta</taxon>
        <taxon>Spermatophyta</taxon>
        <taxon>Magnoliopsida</taxon>
        <taxon>eudicotyledons</taxon>
        <taxon>Gunneridae</taxon>
        <taxon>Pentapetalae</taxon>
        <taxon>asterids</taxon>
        <taxon>campanulids</taxon>
        <taxon>Asterales</taxon>
        <taxon>Asteraceae</taxon>
        <taxon>Asteroideae</taxon>
        <taxon>Anthemideae</taxon>
        <taxon>Anthemidinae</taxon>
        <taxon>Tanacetum</taxon>
    </lineage>
</organism>
<comment type="caution">
    <text evidence="1">The sequence shown here is derived from an EMBL/GenBank/DDBJ whole genome shotgun (WGS) entry which is preliminary data.</text>
</comment>
<reference evidence="1" key="1">
    <citation type="journal article" date="2019" name="Sci. Rep.">
        <title>Draft genome of Tanacetum cinerariifolium, the natural source of mosquito coil.</title>
        <authorList>
            <person name="Yamashiro T."/>
            <person name="Shiraishi A."/>
            <person name="Satake H."/>
            <person name="Nakayama K."/>
        </authorList>
    </citation>
    <scope>NUCLEOTIDE SEQUENCE</scope>
</reference>
<gene>
    <name evidence="1" type="ORF">Tci_437724</name>
</gene>
<accession>A0A699HRT7</accession>
<dbReference type="AlphaFoldDB" id="A0A699HRT7"/>
<proteinExistence type="predicted"/>
<name>A0A699HRT7_TANCI</name>